<organism evidence="4 5">
    <name type="scientific">Stentor coeruleus</name>
    <dbReference type="NCBI Taxonomy" id="5963"/>
    <lineage>
        <taxon>Eukaryota</taxon>
        <taxon>Sar</taxon>
        <taxon>Alveolata</taxon>
        <taxon>Ciliophora</taxon>
        <taxon>Postciliodesmatophora</taxon>
        <taxon>Heterotrichea</taxon>
        <taxon>Heterotrichida</taxon>
        <taxon>Stentoridae</taxon>
        <taxon>Stentor</taxon>
    </lineage>
</organism>
<feature type="transmembrane region" description="Helical" evidence="1">
    <location>
        <begin position="1664"/>
        <end position="1685"/>
    </location>
</feature>
<proteinExistence type="predicted"/>
<feature type="transmembrane region" description="Helical" evidence="1">
    <location>
        <begin position="1778"/>
        <end position="1801"/>
    </location>
</feature>
<dbReference type="PROSITE" id="PS00652">
    <property type="entry name" value="TNFR_NGFR_1"/>
    <property type="match status" value="1"/>
</dbReference>
<dbReference type="InterPro" id="IPR001368">
    <property type="entry name" value="TNFR/NGFR_Cys_rich_reg"/>
</dbReference>
<keyword evidence="1" id="KW-0472">Membrane</keyword>
<dbReference type="InterPro" id="IPR009030">
    <property type="entry name" value="Growth_fac_rcpt_cys_sf"/>
</dbReference>
<dbReference type="SUPFAM" id="SSF49899">
    <property type="entry name" value="Concanavalin A-like lectins/glucanases"/>
    <property type="match status" value="3"/>
</dbReference>
<feature type="transmembrane region" description="Helical" evidence="1">
    <location>
        <begin position="1846"/>
        <end position="1872"/>
    </location>
</feature>
<evidence type="ECO:0000256" key="1">
    <source>
        <dbReference type="SAM" id="Phobius"/>
    </source>
</evidence>
<accession>A0A1R2CPX5</accession>
<dbReference type="Gene3D" id="2.10.220.10">
    <property type="entry name" value="Hormone Receptor, Insulin-like Growth Factor Receptor 1, Chain A, domain 2"/>
    <property type="match status" value="1"/>
</dbReference>
<gene>
    <name evidence="4" type="ORF">SteCoe_6524</name>
</gene>
<feature type="signal peptide" evidence="2">
    <location>
        <begin position="1"/>
        <end position="18"/>
    </location>
</feature>
<dbReference type="Proteomes" id="UP000187209">
    <property type="component" value="Unassembled WGS sequence"/>
</dbReference>
<name>A0A1R2CPX5_9CILI</name>
<dbReference type="SMART" id="SM00261">
    <property type="entry name" value="FU"/>
    <property type="match status" value="4"/>
</dbReference>
<dbReference type="OrthoDB" id="325635at2759"/>
<dbReference type="CDD" id="cd00064">
    <property type="entry name" value="FU"/>
    <property type="match status" value="1"/>
</dbReference>
<evidence type="ECO:0000313" key="5">
    <source>
        <dbReference type="Proteomes" id="UP000187209"/>
    </source>
</evidence>
<keyword evidence="1" id="KW-1133">Transmembrane helix</keyword>
<feature type="transmembrane region" description="Helical" evidence="1">
    <location>
        <begin position="1697"/>
        <end position="1718"/>
    </location>
</feature>
<evidence type="ECO:0000313" key="4">
    <source>
        <dbReference type="EMBL" id="OMJ91054.1"/>
    </source>
</evidence>
<reference evidence="4 5" key="1">
    <citation type="submission" date="2016-11" db="EMBL/GenBank/DDBJ databases">
        <title>The macronuclear genome of Stentor coeruleus: a giant cell with tiny introns.</title>
        <authorList>
            <person name="Slabodnick M."/>
            <person name="Ruby J.G."/>
            <person name="Reiff S.B."/>
            <person name="Swart E.C."/>
            <person name="Gosai S."/>
            <person name="Prabakaran S."/>
            <person name="Witkowska E."/>
            <person name="Larue G.E."/>
            <person name="Fisher S."/>
            <person name="Freeman R.M."/>
            <person name="Gunawardena J."/>
            <person name="Chu W."/>
            <person name="Stover N.A."/>
            <person name="Gregory B.D."/>
            <person name="Nowacki M."/>
            <person name="Derisi J."/>
            <person name="Roy S.W."/>
            <person name="Marshall W.F."/>
            <person name="Sood P."/>
        </authorList>
    </citation>
    <scope>NUCLEOTIDE SEQUENCE [LARGE SCALE GENOMIC DNA]</scope>
    <source>
        <strain evidence="4">WM001</strain>
    </source>
</reference>
<dbReference type="EMBL" id="MPUH01000090">
    <property type="protein sequence ID" value="OMJ91054.1"/>
    <property type="molecule type" value="Genomic_DNA"/>
</dbReference>
<dbReference type="Gene3D" id="2.60.120.200">
    <property type="match status" value="1"/>
</dbReference>
<evidence type="ECO:0000256" key="2">
    <source>
        <dbReference type="SAM" id="SignalP"/>
    </source>
</evidence>
<comment type="caution">
    <text evidence="4">The sequence shown here is derived from an EMBL/GenBank/DDBJ whole genome shotgun (WGS) entry which is preliminary data.</text>
</comment>
<keyword evidence="5" id="KW-1185">Reference proteome</keyword>
<keyword evidence="2" id="KW-0732">Signal</keyword>
<sequence>MIPRIIFILLSIFFEVYSVCCLNCISYSSTLCTSCSSPYSLYKYTCVNLCGKGYSLVDGKCTSDGTSLTLMSTTFYSEKNNAKTSVGEFQTEDGSPFINPGNFLPTMDRGFYSDQYSNLIGKNTYIPTTDFTFRLYFRPLSYDGTIFRGEYIEGNNFLEVEMVSGYLKANLLTKKQIDSQFSVIQTTNNYANRSDGKWFNALIEVWQQNEITVSLKIKLNEGTQTTTVTGNEIYISQISRWVLGDPNKLTTLAGFYYYLTTTNKVSMSQLSEYSLNTCDNNYFKDSVGNCVFCGVNCDPRVTCIDSSTCSQCLYVQCNSCDGYVMNTCDYCTNGVPAPVCCGFLCRDCNSIDTCNSCSIGMHMYLGVCLYFAPDGGDTPLTNPILEVNFDVPFIGSYGILRTGAYSTQYHIFGNPEKYDPIPSKNRGLYFNGTSYLKSSTNYYFPHVFSIALLVKPGQDASSNMVYISGAFVGQDSHSLMAAMIQEDDGSLIAYFSNQYPAFTDWRFLSYSAFYTYPDTTLVAYVNNIEIMRFTAKGVLRPNTGNIYIGSSSPVLTSSNVAFIGFIYSFYCWNYPITDFSAKSSFTICSTADEQGCIYNIGINEFFNETGVYNCLSTCKYGCVQGINCNICFSLLCSICPYFDDNCSQCIQNAILTLGKCSCISNRYQLYDSCEICHPLCSECISGYKNGCTSCSNTIHYLADGICMAQCPNGYIISGSVCIKSTSEILSLKLYNQEVYSTINGLFIGNSISSSIDINDPLPYQNRGYYFIPSNYIFGTQVMFYATFSIGLWAKIYSLGTILTYGGSIIVESDDSFVYMNIMLDNGNIAVVSCSYSRLWMYFYIENNVLSDGNSELKMYANSLLSGNILSSDFQSWSSGPLELVLGSKNTNGFTGFIWSLDIHSTTNKLYDFYTSSGCIGNCLSCPEILTCPSECDFGYPPICTITCGEGCFECITSTNCISCYPSAILSSGLCICPDRYSWNSTTNSCLFNCFDTCNSCNNINFDGCTSCKSPFNMQENVCVICSLGYKTENTVCVLEKELIFDIVFDSISGMVIDSASGFEGITGKSKSFYPDYDINDPIYAFFNRGYYFDEVSSYVVFKNIPNLFSPVFTFEAWIMADDYTGTLFTKQDSENYSQTFTVYFENSDLKLSLNIIPFGVMILPLLTKPISQEWNYIKITCKSLGKADFSISISLNSHDLLYTTTLSKSYISDIENSSITLGALLTQQGYKNYYKGFIWRITITSTLKNKNFINSCLDDCLSCDENLQCLPNCNINNYWLGGKYNNCTLCNKKCNKGCRDSRENCSLCNDLLCETCSDLNYCQKCVDGAELTLSQTCNCYSNHTIHYDYCELCPLGYVVINNICSPCKALCLSCDTFTCLLCTEHSSLQGNNCVCDLGYSGDENCTKVFFDVTCSASQSQILYIDFSDKLNNSLVEDDIKIVVQGKNVNFLLSKYSETRFALDLELYFDVKDGTVGIVYILQEVVSVHNGYMNNITLNCTLYGFKYSTKNILIEEYKAFAMSISEICIYITSSATIINPTPASLWSFVNTIQMLIFIYLAEIPFSDRFSGFLLGLRKYQIFPNFFQYMNLAHGSTNDLTRANKLGFTSNSVLVNIGKWISCFLFFIFLYFCMKNLYRLLEKTKYQKSFISKILLEKIKNYHYGFFLRFWIQAYIEVYVSCIIGFICSDLNKVDEALNFYLALLLGIVIILTPFVSYYLGLKKKNQGKNEVRTEMQVWASLFYEFKNDSKAASSQFYTVFFLRRGVFVTILFLLKSVPIIQICLCEILMISVRFMQMLFFILTKKPFNENALNIANCVSELGLAVIVLLIGVFLFDLKEHTQDQLDFVLIILVNIVVSSQLLASIYICGKVLLMKYKNWKHNKIRAENDEKEAKIFMQNLEVKKDLLTVEMYSKKTKINVTPIESCENSISGEKMFLTPIESCENSISGEKMFLTPISSVSIEDTIKNFNLK</sequence>
<dbReference type="SUPFAM" id="SSF57184">
    <property type="entry name" value="Growth factor receptor domain"/>
    <property type="match status" value="3"/>
</dbReference>
<dbReference type="InterPro" id="IPR006212">
    <property type="entry name" value="Furin_repeat"/>
</dbReference>
<feature type="domain" description="TNFR-Cys" evidence="3">
    <location>
        <begin position="1273"/>
        <end position="1313"/>
    </location>
</feature>
<protein>
    <recommendedName>
        <fullName evidence="3">TNFR-Cys domain-containing protein</fullName>
    </recommendedName>
</protein>
<feature type="transmembrane region" description="Helical" evidence="1">
    <location>
        <begin position="1813"/>
        <end position="1834"/>
    </location>
</feature>
<dbReference type="InterPro" id="IPR013320">
    <property type="entry name" value="ConA-like_dom_sf"/>
</dbReference>
<evidence type="ECO:0000259" key="3">
    <source>
        <dbReference type="PROSITE" id="PS00652"/>
    </source>
</evidence>
<feature type="transmembrane region" description="Helical" evidence="1">
    <location>
        <begin position="1615"/>
        <end position="1636"/>
    </location>
</feature>
<feature type="chain" id="PRO_5012683974" description="TNFR-Cys domain-containing protein" evidence="2">
    <location>
        <begin position="19"/>
        <end position="1971"/>
    </location>
</feature>
<keyword evidence="1" id="KW-0812">Transmembrane</keyword>